<evidence type="ECO:0000256" key="1">
    <source>
        <dbReference type="SAM" id="Phobius"/>
    </source>
</evidence>
<protein>
    <submittedName>
        <fullName evidence="2">Uncharacterized protein</fullName>
    </submittedName>
</protein>
<proteinExistence type="predicted"/>
<dbReference type="Proteomes" id="UP000011939">
    <property type="component" value="Unassembled WGS sequence"/>
</dbReference>
<comment type="caution">
    <text evidence="2">The sequence shown here is derived from an EMBL/GenBank/DDBJ whole genome shotgun (WGS) entry which is preliminary data.</text>
</comment>
<dbReference type="EMBL" id="AMZQ01000007">
    <property type="protein sequence ID" value="EKU11303.1"/>
    <property type="molecule type" value="Genomic_DNA"/>
</dbReference>
<evidence type="ECO:0000313" key="2">
    <source>
        <dbReference type="EMBL" id="EKU11303.1"/>
    </source>
</evidence>
<keyword evidence="1" id="KW-0472">Membrane</keyword>
<evidence type="ECO:0000313" key="3">
    <source>
        <dbReference type="Proteomes" id="UP000011939"/>
    </source>
</evidence>
<dbReference type="AlphaFoldDB" id="M5IRS2"/>
<reference evidence="2 3" key="1">
    <citation type="journal article" date="2013" name="Genome Announc.">
        <title>Genome Sequence of Campylobacter showae UNSWCD, Isolated from a Patient with Crohn's Disease.</title>
        <authorList>
            <person name="Tay A.P."/>
            <person name="Kaakoush N.O."/>
            <person name="Deshpande N.P."/>
            <person name="Chen Z."/>
            <person name="Mitchell H."/>
            <person name="Wilkins M.R."/>
        </authorList>
    </citation>
    <scope>NUCLEOTIDE SEQUENCE [LARGE SCALE GENOMIC DNA]</scope>
    <source>
        <strain evidence="2 3">CSUNSWCD</strain>
    </source>
</reference>
<feature type="transmembrane region" description="Helical" evidence="1">
    <location>
        <begin position="14"/>
        <end position="32"/>
    </location>
</feature>
<accession>M5IRS2</accession>
<sequence length="45" mass="5108">MESRILNLNKQSTVITRILITTGLVSIIFLFVNQILKSNFTADQI</sequence>
<name>M5IRS2_9BACT</name>
<organism evidence="2 3">
    <name type="scientific">Campylobacter showae CSUNSWCD</name>
    <dbReference type="NCBI Taxonomy" id="1244083"/>
    <lineage>
        <taxon>Bacteria</taxon>
        <taxon>Pseudomonadati</taxon>
        <taxon>Campylobacterota</taxon>
        <taxon>Epsilonproteobacteria</taxon>
        <taxon>Campylobacterales</taxon>
        <taxon>Campylobacteraceae</taxon>
        <taxon>Campylobacter</taxon>
    </lineage>
</organism>
<dbReference type="PATRIC" id="fig|1244083.3.peg.1171"/>
<keyword evidence="1" id="KW-0812">Transmembrane</keyword>
<gene>
    <name evidence="2" type="ORF">CSUNSWCD_1929</name>
</gene>
<keyword evidence="1" id="KW-1133">Transmembrane helix</keyword>